<keyword evidence="2" id="KW-0812">Transmembrane</keyword>
<name>A0A1Z2KVX2_9ACTN</name>
<dbReference type="KEGG" id="salj:SMD11_0513"/>
<sequence>MDQANPFDTPTTAKLHRAEYLVGFAVTTGLIIAHAGEIRWGVAVALFLYIDLIGYLPGAIAYRRSPDKEISKVYYVLYNTMHSLVTQGAVAALWIWLIGPEWALLLLPWHLFGDRGLFGNFYKPFGMHFEPVPEPGYRELLGGLHGPLLARAVPQHGKKDKKKDPEGRRPVGANP</sequence>
<organism evidence="3 4">
    <name type="scientific">Streptomyces albireticuli</name>
    <dbReference type="NCBI Taxonomy" id="1940"/>
    <lineage>
        <taxon>Bacteria</taxon>
        <taxon>Bacillati</taxon>
        <taxon>Actinomycetota</taxon>
        <taxon>Actinomycetes</taxon>
        <taxon>Kitasatosporales</taxon>
        <taxon>Streptomycetaceae</taxon>
        <taxon>Streptomyces</taxon>
    </lineage>
</organism>
<dbReference type="RefSeq" id="WP_234365857.1">
    <property type="nucleotide sequence ID" value="NZ_CP021744.1"/>
</dbReference>
<reference evidence="3 4" key="1">
    <citation type="submission" date="2017-06" db="EMBL/GenBank/DDBJ databases">
        <title>Streptomyces albireticuli Genome sequencing and assembly.</title>
        <authorList>
            <person name="Wang Y."/>
            <person name="Du B."/>
            <person name="Ding Y."/>
            <person name="Liu H."/>
            <person name="Hou Q."/>
            <person name="Liu K."/>
            <person name="Yao L."/>
            <person name="Wang C."/>
        </authorList>
    </citation>
    <scope>NUCLEOTIDE SEQUENCE [LARGE SCALE GENOMIC DNA]</scope>
    <source>
        <strain evidence="3 4">MDJK11</strain>
    </source>
</reference>
<keyword evidence="2" id="KW-1133">Transmembrane helix</keyword>
<keyword evidence="2" id="KW-0472">Membrane</keyword>
<dbReference type="AlphaFoldDB" id="A0A1Z2KVX2"/>
<dbReference type="Proteomes" id="UP000195755">
    <property type="component" value="Chromosome"/>
</dbReference>
<feature type="transmembrane region" description="Helical" evidence="2">
    <location>
        <begin position="42"/>
        <end position="62"/>
    </location>
</feature>
<dbReference type="EMBL" id="CP021744">
    <property type="protein sequence ID" value="ARZ66179.1"/>
    <property type="molecule type" value="Genomic_DNA"/>
</dbReference>
<evidence type="ECO:0000256" key="1">
    <source>
        <dbReference type="SAM" id="MobiDB-lite"/>
    </source>
</evidence>
<evidence type="ECO:0000313" key="4">
    <source>
        <dbReference type="Proteomes" id="UP000195755"/>
    </source>
</evidence>
<protein>
    <submittedName>
        <fullName evidence="3">Membrane protein</fullName>
    </submittedName>
</protein>
<evidence type="ECO:0000256" key="2">
    <source>
        <dbReference type="SAM" id="Phobius"/>
    </source>
</evidence>
<proteinExistence type="predicted"/>
<feature type="transmembrane region" description="Helical" evidence="2">
    <location>
        <begin position="74"/>
        <end position="97"/>
    </location>
</feature>
<gene>
    <name evidence="3" type="ORF">SMD11_0513</name>
</gene>
<feature type="region of interest" description="Disordered" evidence="1">
    <location>
        <begin position="152"/>
        <end position="175"/>
    </location>
</feature>
<feature type="transmembrane region" description="Helical" evidence="2">
    <location>
        <begin position="20"/>
        <end position="36"/>
    </location>
</feature>
<accession>A0A1Z2KVX2</accession>
<evidence type="ECO:0000313" key="3">
    <source>
        <dbReference type="EMBL" id="ARZ66179.1"/>
    </source>
</evidence>